<dbReference type="EMBL" id="KV425554">
    <property type="protein sequence ID" value="KZT29565.1"/>
    <property type="molecule type" value="Genomic_DNA"/>
</dbReference>
<evidence type="ECO:0008006" key="17">
    <source>
        <dbReference type="Google" id="ProtNLM"/>
    </source>
</evidence>
<dbReference type="InterPro" id="IPR057349">
    <property type="entry name" value="C2_Mug190_3rd"/>
</dbReference>
<dbReference type="Pfam" id="PF25331">
    <property type="entry name" value="C2_Mug190_3rd"/>
    <property type="match status" value="1"/>
</dbReference>
<dbReference type="STRING" id="1314782.A0A165VEK9"/>
<dbReference type="GO" id="GO:0016787">
    <property type="term" value="F:hydrolase activity"/>
    <property type="evidence" value="ECO:0007669"/>
    <property type="project" value="UniProtKB-KW"/>
</dbReference>
<evidence type="ECO:0000256" key="1">
    <source>
        <dbReference type="ARBA" id="ARBA00004586"/>
    </source>
</evidence>
<dbReference type="CDD" id="cd04052">
    <property type="entry name" value="C2B_Tricalbin-like"/>
    <property type="match status" value="1"/>
</dbReference>
<evidence type="ECO:0000256" key="7">
    <source>
        <dbReference type="ARBA" id="ARBA00022824"/>
    </source>
</evidence>
<keyword evidence="8" id="KW-1133">Transmembrane helix</keyword>
<dbReference type="Proteomes" id="UP000076761">
    <property type="component" value="Unassembled WGS sequence"/>
</dbReference>
<dbReference type="GO" id="GO:0061817">
    <property type="term" value="P:endoplasmic reticulum-plasma membrane tethering"/>
    <property type="evidence" value="ECO:0007669"/>
    <property type="project" value="InterPro"/>
</dbReference>
<dbReference type="InterPro" id="IPR037767">
    <property type="entry name" value="C2A_Mug190-like"/>
</dbReference>
<evidence type="ECO:0000259" key="13">
    <source>
        <dbReference type="PROSITE" id="PS50004"/>
    </source>
</evidence>
<keyword evidence="5" id="KW-0677">Repeat</keyword>
<dbReference type="PROSITE" id="PS50004">
    <property type="entry name" value="C2"/>
    <property type="match status" value="2"/>
</dbReference>
<dbReference type="InterPro" id="IPR037765">
    <property type="entry name" value="C2B_Tricalbin"/>
</dbReference>
<keyword evidence="7" id="KW-0256">Endoplasmic reticulum</keyword>
<dbReference type="InterPro" id="IPR035892">
    <property type="entry name" value="C2_domain_sf"/>
</dbReference>
<evidence type="ECO:0000256" key="10">
    <source>
        <dbReference type="ARBA" id="ARBA00023121"/>
    </source>
</evidence>
<feature type="compositionally biased region" description="Basic and acidic residues" evidence="12">
    <location>
        <begin position="61"/>
        <end position="77"/>
    </location>
</feature>
<dbReference type="InterPro" id="IPR023827">
    <property type="entry name" value="Peptidase_S8_Asp-AS"/>
</dbReference>
<dbReference type="InterPro" id="IPR000008">
    <property type="entry name" value="C2_dom"/>
</dbReference>
<protein>
    <recommendedName>
        <fullName evidence="17">C2 domain-containing protein</fullName>
    </recommendedName>
</protein>
<dbReference type="GO" id="GO:0008289">
    <property type="term" value="F:lipid binding"/>
    <property type="evidence" value="ECO:0007669"/>
    <property type="project" value="UniProtKB-KW"/>
</dbReference>
<keyword evidence="4" id="KW-0812">Transmembrane</keyword>
<feature type="region of interest" description="Disordered" evidence="12">
    <location>
        <begin position="1"/>
        <end position="113"/>
    </location>
</feature>
<dbReference type="OrthoDB" id="419768at2759"/>
<dbReference type="SUPFAM" id="SSF49562">
    <property type="entry name" value="C2 domain (Calcium/lipid-binding domain, CaLB)"/>
    <property type="match status" value="2"/>
</dbReference>
<feature type="domain" description="SMP-LTD" evidence="14">
    <location>
        <begin position="211"/>
        <end position="452"/>
    </location>
</feature>
<keyword evidence="6" id="KW-0378">Hydrolase</keyword>
<evidence type="ECO:0000256" key="5">
    <source>
        <dbReference type="ARBA" id="ARBA00022737"/>
    </source>
</evidence>
<sequence>MPASRPPQPPPGTQKKSGAEEKREMMERLQPPKDAKPADKGKQKGDRWEKDPVTGQQVLVKDPKFEDFREQGLDKAALDPSGHKSGPALRKPADSAAQDSRYPAPNPAQVGNICLQQFPPPVDPVDISQVKSILRTGAMITTALCAAGWFLTCLGHGVTWKAFFIRSTLLGSLAAVAWIGMENAGRKIEKELERVRMNMHRQRGETLSPPTPESVEWMNAVVKLVWGLVNPDMFVPICDMIEDVLQASLPSFVDAVRLTDVGQGTNPVRIVSMRALPDQPGHPKYPQEEWVGLNKDTQSKIRAEQANKNTQANPAEVDTDQTGDYLNYEVSLSYEALPGQSRRLRFHNIHLCLEFFLSAWDWFRVPIPIYAIVEGFVATARMRVQFVQNPPFVRNLTVTLMGIPQVEVSVEPFTKALPNVLDLPLVKGFVEMGIAAACAEFVAPKSMTINLAQMLMGDGIKKDTKALGVLVINIHHAEDISAQDSNGLSDPYIVLAYAKFGKPLYSTRIILGDLNPVWEETAFLLVTDDEVKGEESVSATLWDSDKRTADDLVGRVNIPLDELMKNPGKMHPRVDKLEGFEDANDMPGTLHWDIGYFEKVPLNKALKREDPQSNVPDAAKDKKQTQDTGTVADTQEEADALRTPPDPSIPTGILSVIVHQINNLERQDIKGNTGPREGQSGQDTDEPSEEGENLPNGYCEIILNDDLIYKTRVKQYTSMPYFEAGTERFVRNWRETVVRVQVRDARMREKDPVLGIVTVKLSELFKDSSEVTRLFSLQEGIGYGRANISFLFKQVKTELPREMLGWETGTLEILGGVSIEANEELREGFKMKKLTVSTSDESYKAPSSSAAVAGVNVHWDLPVDKVRLPVYNRYSSAVVFEIGSGGVGPIGQDSDYVAVAWLKDAPDDEEYELRVPVIRSDKLAQIRQNYINEQTAKTHKYDIVGYLTCTIVLDSGLDPDHEGYQNTREDKHRYEAYDRVEGQQAIANRTAQLGANGEVDQKEKKDLEEERKHQLAMRHRGVMQFQPARTALWSKEGVKARARKVKNAITGNKDREPTVESEA</sequence>
<dbReference type="PROSITE" id="PS00136">
    <property type="entry name" value="SUBTILASE_ASP"/>
    <property type="match status" value="1"/>
</dbReference>
<accession>A0A165VEK9</accession>
<dbReference type="PANTHER" id="PTHR47348">
    <property type="entry name" value="MEIOTICALLY UP-REGULATED GENE 190 PROTEIN"/>
    <property type="match status" value="1"/>
</dbReference>
<keyword evidence="16" id="KW-1185">Reference proteome</keyword>
<evidence type="ECO:0000256" key="11">
    <source>
        <dbReference type="ARBA" id="ARBA00023136"/>
    </source>
</evidence>
<evidence type="ECO:0000256" key="4">
    <source>
        <dbReference type="ARBA" id="ARBA00022692"/>
    </source>
</evidence>
<dbReference type="InParanoid" id="A0A165VEK9"/>
<evidence type="ECO:0000256" key="8">
    <source>
        <dbReference type="ARBA" id="ARBA00022989"/>
    </source>
</evidence>
<evidence type="ECO:0000256" key="3">
    <source>
        <dbReference type="ARBA" id="ARBA00022553"/>
    </source>
</evidence>
<dbReference type="Pfam" id="PF00168">
    <property type="entry name" value="C2"/>
    <property type="match status" value="2"/>
</dbReference>
<evidence type="ECO:0000256" key="9">
    <source>
        <dbReference type="ARBA" id="ARBA00023055"/>
    </source>
</evidence>
<dbReference type="InterPro" id="IPR031468">
    <property type="entry name" value="SMP_LBD"/>
</dbReference>
<keyword evidence="9" id="KW-0445">Lipid transport</keyword>
<feature type="region of interest" description="Disordered" evidence="12">
    <location>
        <begin position="1043"/>
        <end position="1063"/>
    </location>
</feature>
<reference evidence="15 16" key="1">
    <citation type="journal article" date="2016" name="Mol. Biol. Evol.">
        <title>Comparative Genomics of Early-Diverging Mushroom-Forming Fungi Provides Insights into the Origins of Lignocellulose Decay Capabilities.</title>
        <authorList>
            <person name="Nagy L.G."/>
            <person name="Riley R."/>
            <person name="Tritt A."/>
            <person name="Adam C."/>
            <person name="Daum C."/>
            <person name="Floudas D."/>
            <person name="Sun H."/>
            <person name="Yadav J.S."/>
            <person name="Pangilinan J."/>
            <person name="Larsson K.H."/>
            <person name="Matsuura K."/>
            <person name="Barry K."/>
            <person name="Labutti K."/>
            <person name="Kuo R."/>
            <person name="Ohm R.A."/>
            <person name="Bhattacharya S.S."/>
            <person name="Shirouzu T."/>
            <person name="Yoshinaga Y."/>
            <person name="Martin F.M."/>
            <person name="Grigoriev I.V."/>
            <person name="Hibbett D.S."/>
        </authorList>
    </citation>
    <scope>NUCLEOTIDE SEQUENCE [LARGE SCALE GENOMIC DNA]</scope>
    <source>
        <strain evidence="15 16">HHB14362 ss-1</strain>
    </source>
</reference>
<dbReference type="CDD" id="cd04041">
    <property type="entry name" value="C2A_fungal"/>
    <property type="match status" value="1"/>
</dbReference>
<dbReference type="AlphaFoldDB" id="A0A165VEK9"/>
<evidence type="ECO:0000256" key="6">
    <source>
        <dbReference type="ARBA" id="ARBA00022801"/>
    </source>
</evidence>
<keyword evidence="11" id="KW-0472">Membrane</keyword>
<feature type="domain" description="C2" evidence="13">
    <location>
        <begin position="450"/>
        <end position="575"/>
    </location>
</feature>
<dbReference type="SMART" id="SM00239">
    <property type="entry name" value="C2"/>
    <property type="match status" value="2"/>
</dbReference>
<keyword evidence="10" id="KW-0446">Lipid-binding</keyword>
<feature type="compositionally biased region" description="Basic and acidic residues" evidence="12">
    <location>
        <begin position="1052"/>
        <end position="1063"/>
    </location>
</feature>
<feature type="compositionally biased region" description="Acidic residues" evidence="12">
    <location>
        <begin position="683"/>
        <end position="692"/>
    </location>
</feature>
<keyword evidence="2" id="KW-0813">Transport</keyword>
<feature type="region of interest" description="Disordered" evidence="12">
    <location>
        <begin position="607"/>
        <end position="651"/>
    </location>
</feature>
<evidence type="ECO:0000313" key="16">
    <source>
        <dbReference type="Proteomes" id="UP000076761"/>
    </source>
</evidence>
<feature type="region of interest" description="Disordered" evidence="12">
    <location>
        <begin position="666"/>
        <end position="696"/>
    </location>
</feature>
<dbReference type="PROSITE" id="PS51847">
    <property type="entry name" value="SMP"/>
    <property type="match status" value="1"/>
</dbReference>
<organism evidence="15 16">
    <name type="scientific">Neolentinus lepideus HHB14362 ss-1</name>
    <dbReference type="NCBI Taxonomy" id="1314782"/>
    <lineage>
        <taxon>Eukaryota</taxon>
        <taxon>Fungi</taxon>
        <taxon>Dikarya</taxon>
        <taxon>Basidiomycota</taxon>
        <taxon>Agaricomycotina</taxon>
        <taxon>Agaricomycetes</taxon>
        <taxon>Gloeophyllales</taxon>
        <taxon>Gloeophyllaceae</taxon>
        <taxon>Neolentinus</taxon>
    </lineage>
</organism>
<keyword evidence="3" id="KW-0597">Phosphoprotein</keyword>
<evidence type="ECO:0000256" key="12">
    <source>
        <dbReference type="SAM" id="MobiDB-lite"/>
    </source>
</evidence>
<evidence type="ECO:0000259" key="14">
    <source>
        <dbReference type="PROSITE" id="PS51847"/>
    </source>
</evidence>
<gene>
    <name evidence="15" type="ORF">NEOLEDRAFT_1085595</name>
</gene>
<dbReference type="CDD" id="cd21676">
    <property type="entry name" value="SMP_Mug190"/>
    <property type="match status" value="1"/>
</dbReference>
<name>A0A165VEK9_9AGAM</name>
<evidence type="ECO:0000313" key="15">
    <source>
        <dbReference type="EMBL" id="KZT29565.1"/>
    </source>
</evidence>
<feature type="compositionally biased region" description="Pro residues" evidence="12">
    <location>
        <begin position="1"/>
        <end position="12"/>
    </location>
</feature>
<feature type="compositionally biased region" description="Basic and acidic residues" evidence="12">
    <location>
        <begin position="17"/>
        <end position="52"/>
    </location>
</feature>
<dbReference type="Gene3D" id="2.60.40.150">
    <property type="entry name" value="C2 domain"/>
    <property type="match status" value="2"/>
</dbReference>
<dbReference type="PANTHER" id="PTHR47348:SF3">
    <property type="entry name" value="MEIOTICALLY UP-REGULATED GENE 190 PROTEIN"/>
    <property type="match status" value="1"/>
</dbReference>
<dbReference type="Pfam" id="PF25669">
    <property type="entry name" value="SMP_MUG190-like"/>
    <property type="match status" value="1"/>
</dbReference>
<evidence type="ECO:0000256" key="2">
    <source>
        <dbReference type="ARBA" id="ARBA00022448"/>
    </source>
</evidence>
<dbReference type="GO" id="GO:0005789">
    <property type="term" value="C:endoplasmic reticulum membrane"/>
    <property type="evidence" value="ECO:0007669"/>
    <property type="project" value="UniProtKB-SubCell"/>
</dbReference>
<dbReference type="GO" id="GO:0006869">
    <property type="term" value="P:lipid transport"/>
    <property type="evidence" value="ECO:0007669"/>
    <property type="project" value="UniProtKB-KW"/>
</dbReference>
<feature type="domain" description="C2" evidence="13">
    <location>
        <begin position="635"/>
        <end position="775"/>
    </location>
</feature>
<proteinExistence type="predicted"/>
<comment type="subcellular location">
    <subcellularLocation>
        <location evidence="1">Endoplasmic reticulum membrane</location>
    </subcellularLocation>
</comment>